<gene>
    <name evidence="5" type="ORF">CSC2_43060</name>
</gene>
<dbReference type="SUPFAM" id="SSF52266">
    <property type="entry name" value="SGNH hydrolase"/>
    <property type="match status" value="1"/>
</dbReference>
<dbReference type="Gene3D" id="3.40.50.1700">
    <property type="entry name" value="Glycoside hydrolase family 3 C-terminal domain"/>
    <property type="match status" value="1"/>
</dbReference>
<keyword evidence="6" id="KW-1185">Reference proteome</keyword>
<dbReference type="InterPro" id="IPR036881">
    <property type="entry name" value="Glyco_hydro_3_C_sf"/>
</dbReference>
<protein>
    <submittedName>
        <fullName evidence="5">Glucan 1,4-alpha-glucosidase</fullName>
    </submittedName>
</protein>
<dbReference type="EMBL" id="BMBA01000007">
    <property type="protein sequence ID" value="GFZ33780.1"/>
    <property type="molecule type" value="Genomic_DNA"/>
</dbReference>
<accession>A0ABQ1EGN6</accession>
<evidence type="ECO:0000313" key="6">
    <source>
        <dbReference type="Proteomes" id="UP000663802"/>
    </source>
</evidence>
<dbReference type="InterPro" id="IPR036962">
    <property type="entry name" value="Glyco_hydro_3_N_sf"/>
</dbReference>
<dbReference type="CDD" id="cd04084">
    <property type="entry name" value="CBM6_xylanase-like"/>
    <property type="match status" value="1"/>
</dbReference>
<dbReference type="Proteomes" id="UP000663802">
    <property type="component" value="Unassembled WGS sequence"/>
</dbReference>
<dbReference type="Gene3D" id="2.60.120.380">
    <property type="match status" value="1"/>
</dbReference>
<dbReference type="InterPro" id="IPR013830">
    <property type="entry name" value="SGNH_hydro"/>
</dbReference>
<sequence length="1160" mass="132885">MNFKNNSKVLFQGDSITDGNRTRDNDPNHFLGHGYAYIIAAKLGADEPEKNYEFFNRGVSGNRIVDLYGRWKEDTLNLKPDILSILVGVNDIVWELNVKAGISAEKYEKIYKLLIEEAREVNPKMVIVICEPFILPVAAVKDNWNYWCEEIKKRQEATMKIATEYNCVFVPLQEEFNDACKNTKPEYWIWDGVHPTAAGHELIARKWIETVNKALKYPYLNPSLPLMERIEDLISRMTLDEKISMIPTRQGEVERLGIKAYNVGGEAAHGVVSPIGTATVFPQPQGLSCTWDRELMKEIGSIIGDEARVYYKKNNEEGGLTLWAPTIDMERDPRWGRTEEAYGEDPCLTGKLSTELIKGMQGDNEFYLKMVPAPKHFYGNNNEEGRIFSSSSIDPRNKHEYYLKAFEKAFTEGKACSMMTAYNEINGRPCLVNHEVKDIVKEKWGCDGFIVCDGGDMSQTVEYHKYYKTHAETIANALKNGVDVMTDDKELVISATKEAIDIGILSEEDINNSLKNIFKIRFRLGQFDPPEINPYENIPESILNCEKHKKVAKKAAEEAIVLLKNSNDFLPLKKENLKKVSVIGPLADVVYKDWYTGKHEYKITPLEGIIDKLGRDKISYQSGNDIVKIKNIDNGKVLKVDKTSKMLKLDNESSDENEKFELSDWGWDNCTLKSISENKYLTTDDKEIMATADEVFGWFVREVFKVKEGKENNVSINTWNNSNLYLDQDSYLKVNDIQNKTNDKVEDKNNLNLHEKLKIEKILDGKSEAVKAAESSDVAIVFVGNNPVINGKEEIDREDITLAKAQEELVKAVYNANPNTIVIVVGSYPFAINYIDENIPAILYTSHGCQELGSAISNVLFGDYSPSGRLSMTWYRDLNQLPPINDYDIIKGNRTYMYFDGKSLYPFGHGLSYTYFEYKDIKLSSEEIDEFGQIEISFYIENTGKFDSDEVVQLYVKSNNSKVKRPSKELKDFKRVTVKKGESKKVQLVLRAEDLVFWDVRSNDFLLEEGIYTIMIGSSSKDIRLEKTIKVNGNHLENRDCRKEILAENYDDYKNVIIHEWQPGEDCVIANSDESYVRFNDIEFTSEISQCEILISNNDLDIELFLDSMENSAISSYRYQKLDDSHWYTKICFEIKPVVGVHDLYIKLYKGMKIRSFRFK</sequence>
<dbReference type="PANTHER" id="PTHR42721">
    <property type="entry name" value="SUGAR HYDROLASE-RELATED"/>
    <property type="match status" value="1"/>
</dbReference>
<dbReference type="Gene3D" id="3.40.50.1110">
    <property type="entry name" value="SGNH hydrolase"/>
    <property type="match status" value="1"/>
</dbReference>
<reference evidence="5 6" key="1">
    <citation type="journal article" date="2021" name="Int. J. Syst. Evol. Microbiol.">
        <title>Clostridium zeae sp. nov., isolated from corn silage.</title>
        <authorList>
            <person name="Kobayashi H."/>
            <person name="Tanizawa Y."/>
            <person name="Yagura M."/>
            <person name="Sakamoto M."/>
            <person name="Ohkuma M."/>
            <person name="Tohno M."/>
        </authorList>
    </citation>
    <scope>NUCLEOTIDE SEQUENCE [LARGE SCALE GENOMIC DNA]</scope>
    <source>
        <strain evidence="5 6">CSC2</strain>
    </source>
</reference>
<dbReference type="PANTHER" id="PTHR42721:SF3">
    <property type="entry name" value="BETA-D-XYLOSIDASE 5-RELATED"/>
    <property type="match status" value="1"/>
</dbReference>
<dbReference type="Pfam" id="PF13472">
    <property type="entry name" value="Lipase_GDSL_2"/>
    <property type="match status" value="1"/>
</dbReference>
<dbReference type="CDD" id="cd01834">
    <property type="entry name" value="SGNH_hydrolase_like_2"/>
    <property type="match status" value="1"/>
</dbReference>
<dbReference type="InterPro" id="IPR008979">
    <property type="entry name" value="Galactose-bd-like_sf"/>
</dbReference>
<dbReference type="InterPro" id="IPR036514">
    <property type="entry name" value="SGNH_hydro_sf"/>
</dbReference>
<dbReference type="InterPro" id="IPR017853">
    <property type="entry name" value="GH"/>
</dbReference>
<evidence type="ECO:0000256" key="2">
    <source>
        <dbReference type="ARBA" id="ARBA00022729"/>
    </source>
</evidence>
<dbReference type="InterPro" id="IPR044993">
    <property type="entry name" value="BXL"/>
</dbReference>
<keyword evidence="3" id="KW-0378">Hydrolase</keyword>
<evidence type="ECO:0000259" key="4">
    <source>
        <dbReference type="SMART" id="SM01217"/>
    </source>
</evidence>
<keyword evidence="2" id="KW-0732">Signal</keyword>
<evidence type="ECO:0000256" key="3">
    <source>
        <dbReference type="ARBA" id="ARBA00022801"/>
    </source>
</evidence>
<comment type="similarity">
    <text evidence="1">Belongs to the glycosyl hydrolase 3 family.</text>
</comment>
<dbReference type="Gene3D" id="2.60.40.10">
    <property type="entry name" value="Immunoglobulins"/>
    <property type="match status" value="1"/>
</dbReference>
<name>A0ABQ1EGN6_9CLOT</name>
<dbReference type="InterPro" id="IPR001764">
    <property type="entry name" value="Glyco_hydro_3_N"/>
</dbReference>
<dbReference type="InterPro" id="IPR026891">
    <property type="entry name" value="Fn3-like"/>
</dbReference>
<comment type="caution">
    <text evidence="5">The sequence shown here is derived from an EMBL/GenBank/DDBJ whole genome shotgun (WGS) entry which is preliminary data.</text>
</comment>
<dbReference type="Gene3D" id="3.20.20.300">
    <property type="entry name" value="Glycoside hydrolase, family 3, N-terminal domain"/>
    <property type="match status" value="1"/>
</dbReference>
<dbReference type="InterPro" id="IPR013783">
    <property type="entry name" value="Ig-like_fold"/>
</dbReference>
<evidence type="ECO:0000313" key="5">
    <source>
        <dbReference type="EMBL" id="GFZ33780.1"/>
    </source>
</evidence>
<evidence type="ECO:0000256" key="1">
    <source>
        <dbReference type="ARBA" id="ARBA00005336"/>
    </source>
</evidence>
<dbReference type="InterPro" id="IPR002772">
    <property type="entry name" value="Glyco_hydro_3_C"/>
</dbReference>
<proteinExistence type="inferred from homology"/>
<dbReference type="Gene3D" id="2.60.120.260">
    <property type="entry name" value="Galactose-binding domain-like"/>
    <property type="match status" value="1"/>
</dbReference>
<dbReference type="SUPFAM" id="SSF51445">
    <property type="entry name" value="(Trans)glycosidases"/>
    <property type="match status" value="1"/>
</dbReference>
<dbReference type="Pfam" id="PF14310">
    <property type="entry name" value="Fn3-like"/>
    <property type="match status" value="1"/>
</dbReference>
<dbReference type="CDD" id="cd23343">
    <property type="entry name" value="beta-trefoil_FSCN_BglX-like"/>
    <property type="match status" value="1"/>
</dbReference>
<dbReference type="Pfam" id="PF01915">
    <property type="entry name" value="Glyco_hydro_3_C"/>
    <property type="match status" value="1"/>
</dbReference>
<dbReference type="RefSeq" id="WP_206872271.1">
    <property type="nucleotide sequence ID" value="NZ_BMBA01000007.1"/>
</dbReference>
<organism evidence="5 6">
    <name type="scientific">Clostridium zeae</name>
    <dbReference type="NCBI Taxonomy" id="2759022"/>
    <lineage>
        <taxon>Bacteria</taxon>
        <taxon>Bacillati</taxon>
        <taxon>Bacillota</taxon>
        <taxon>Clostridia</taxon>
        <taxon>Eubacteriales</taxon>
        <taxon>Clostridiaceae</taxon>
        <taxon>Clostridium</taxon>
    </lineage>
</organism>
<dbReference type="PRINTS" id="PR00133">
    <property type="entry name" value="GLHYDRLASE3"/>
</dbReference>
<feature type="domain" description="Fibronectin type III-like" evidence="4">
    <location>
        <begin position="950"/>
        <end position="1020"/>
    </location>
</feature>
<dbReference type="SUPFAM" id="SSF52279">
    <property type="entry name" value="Beta-D-glucan exohydrolase, C-terminal domain"/>
    <property type="match status" value="1"/>
</dbReference>
<dbReference type="SUPFAM" id="SSF49785">
    <property type="entry name" value="Galactose-binding domain-like"/>
    <property type="match status" value="1"/>
</dbReference>
<dbReference type="Pfam" id="PF00933">
    <property type="entry name" value="Glyco_hydro_3"/>
    <property type="match status" value="1"/>
</dbReference>
<dbReference type="SMART" id="SM01217">
    <property type="entry name" value="Fn3_like"/>
    <property type="match status" value="1"/>
</dbReference>